<dbReference type="Gene3D" id="1.10.10.60">
    <property type="entry name" value="Homeodomain-like"/>
    <property type="match status" value="1"/>
</dbReference>
<evidence type="ECO:0000259" key="5">
    <source>
        <dbReference type="PROSITE" id="PS50977"/>
    </source>
</evidence>
<keyword evidence="1" id="KW-0805">Transcription regulation</keyword>
<evidence type="ECO:0000256" key="1">
    <source>
        <dbReference type="ARBA" id="ARBA00023015"/>
    </source>
</evidence>
<dbReference type="PROSITE" id="PS50977">
    <property type="entry name" value="HTH_TETR_2"/>
    <property type="match status" value="1"/>
</dbReference>
<reference evidence="7" key="1">
    <citation type="journal article" date="2019" name="Int. J. Syst. Evol. Microbiol.">
        <title>The Global Catalogue of Microorganisms (GCM) 10K type strain sequencing project: providing services to taxonomists for standard genome sequencing and annotation.</title>
        <authorList>
            <consortium name="The Broad Institute Genomics Platform"/>
            <consortium name="The Broad Institute Genome Sequencing Center for Infectious Disease"/>
            <person name="Wu L."/>
            <person name="Ma J."/>
        </authorList>
    </citation>
    <scope>NUCLEOTIDE SEQUENCE [LARGE SCALE GENOMIC DNA]</scope>
    <source>
        <strain evidence="7">JCM 16540</strain>
    </source>
</reference>
<dbReference type="Gene3D" id="1.10.357.10">
    <property type="entry name" value="Tetracycline Repressor, domain 2"/>
    <property type="match status" value="1"/>
</dbReference>
<keyword evidence="2 4" id="KW-0238">DNA-binding</keyword>
<feature type="DNA-binding region" description="H-T-H motif" evidence="4">
    <location>
        <begin position="42"/>
        <end position="61"/>
    </location>
</feature>
<dbReference type="InterPro" id="IPR036271">
    <property type="entry name" value="Tet_transcr_reg_TetR-rel_C_sf"/>
</dbReference>
<feature type="domain" description="HTH tetR-type" evidence="5">
    <location>
        <begin position="19"/>
        <end position="79"/>
    </location>
</feature>
<dbReference type="SUPFAM" id="SSF48498">
    <property type="entry name" value="Tetracyclin repressor-like, C-terminal domain"/>
    <property type="match status" value="1"/>
</dbReference>
<organism evidence="6 7">
    <name type="scientific">Microlunatus spumicola</name>
    <dbReference type="NCBI Taxonomy" id="81499"/>
    <lineage>
        <taxon>Bacteria</taxon>
        <taxon>Bacillati</taxon>
        <taxon>Actinomycetota</taxon>
        <taxon>Actinomycetes</taxon>
        <taxon>Propionibacteriales</taxon>
        <taxon>Propionibacteriaceae</taxon>
        <taxon>Microlunatus</taxon>
    </lineage>
</organism>
<name>A0ABP6WYJ4_9ACTN</name>
<dbReference type="SUPFAM" id="SSF46689">
    <property type="entry name" value="Homeodomain-like"/>
    <property type="match status" value="1"/>
</dbReference>
<dbReference type="Proteomes" id="UP001500767">
    <property type="component" value="Unassembled WGS sequence"/>
</dbReference>
<dbReference type="InterPro" id="IPR050109">
    <property type="entry name" value="HTH-type_TetR-like_transc_reg"/>
</dbReference>
<evidence type="ECO:0000256" key="3">
    <source>
        <dbReference type="ARBA" id="ARBA00023163"/>
    </source>
</evidence>
<evidence type="ECO:0000313" key="7">
    <source>
        <dbReference type="Proteomes" id="UP001500767"/>
    </source>
</evidence>
<dbReference type="EMBL" id="BAAAYR010000001">
    <property type="protein sequence ID" value="GAA3558720.1"/>
    <property type="molecule type" value="Genomic_DNA"/>
</dbReference>
<keyword evidence="3" id="KW-0804">Transcription</keyword>
<evidence type="ECO:0000256" key="2">
    <source>
        <dbReference type="ARBA" id="ARBA00023125"/>
    </source>
</evidence>
<keyword evidence="7" id="KW-1185">Reference proteome</keyword>
<protein>
    <submittedName>
        <fullName evidence="6">TetR/AcrR family transcriptional regulator</fullName>
    </submittedName>
</protein>
<evidence type="ECO:0000313" key="6">
    <source>
        <dbReference type="EMBL" id="GAA3558720.1"/>
    </source>
</evidence>
<gene>
    <name evidence="6" type="ORF">GCM10022197_12590</name>
</gene>
<proteinExistence type="predicted"/>
<dbReference type="Pfam" id="PF16859">
    <property type="entry name" value="TetR_C_11"/>
    <property type="match status" value="1"/>
</dbReference>
<sequence length="212" mass="22668">MGTEDDVTPVARPGRPYDRSRDAQILAVTLDALAEREYEHVTIDAVAQRAGRAKTTLYRRWPTKVDLVLAAVEAAGRPPEADELPDEGTLRADLLAVVDSPWLGGPERRLAIFTGLTSAARSSDRLADAVRTTVTEPYVAVYRALLQRAVDRGQVAAELAPRVPLLAQVIPAMSGHRLGATGEPAGREFFVSVVDQVVLPALAHPPGPATPA</sequence>
<dbReference type="InterPro" id="IPR001647">
    <property type="entry name" value="HTH_TetR"/>
</dbReference>
<dbReference type="InterPro" id="IPR009057">
    <property type="entry name" value="Homeodomain-like_sf"/>
</dbReference>
<dbReference type="RefSeq" id="WP_204911742.1">
    <property type="nucleotide sequence ID" value="NZ_BAAAYR010000001.1"/>
</dbReference>
<dbReference type="Pfam" id="PF00440">
    <property type="entry name" value="TetR_N"/>
    <property type="match status" value="1"/>
</dbReference>
<dbReference type="InterPro" id="IPR011075">
    <property type="entry name" value="TetR_C"/>
</dbReference>
<evidence type="ECO:0000256" key="4">
    <source>
        <dbReference type="PROSITE-ProRule" id="PRU00335"/>
    </source>
</evidence>
<dbReference type="PANTHER" id="PTHR30055">
    <property type="entry name" value="HTH-TYPE TRANSCRIPTIONAL REGULATOR RUTR"/>
    <property type="match status" value="1"/>
</dbReference>
<comment type="caution">
    <text evidence="6">The sequence shown here is derived from an EMBL/GenBank/DDBJ whole genome shotgun (WGS) entry which is preliminary data.</text>
</comment>
<accession>A0ABP6WYJ4</accession>
<dbReference type="PANTHER" id="PTHR30055:SF149">
    <property type="entry name" value="TETR-FAMILY TRANSCRIPTIONAL REGULATOR"/>
    <property type="match status" value="1"/>
</dbReference>